<evidence type="ECO:0000313" key="2">
    <source>
        <dbReference type="Proteomes" id="UP000191933"/>
    </source>
</evidence>
<dbReference type="GO" id="GO:0030246">
    <property type="term" value="F:carbohydrate binding"/>
    <property type="evidence" value="ECO:0007669"/>
    <property type="project" value="InterPro"/>
</dbReference>
<dbReference type="AlphaFoldDB" id="A0A9W5F251"/>
<dbReference type="EMBL" id="FBVY01000032">
    <property type="protein sequence ID" value="CUW97312.1"/>
    <property type="molecule type" value="Genomic_DNA"/>
</dbReference>
<dbReference type="InterPro" id="IPR011013">
    <property type="entry name" value="Gal_mutarotase_sf_dom"/>
</dbReference>
<dbReference type="SUPFAM" id="SSF74650">
    <property type="entry name" value="Galactose mutarotase-like"/>
    <property type="match status" value="1"/>
</dbReference>
<proteinExistence type="predicted"/>
<protein>
    <submittedName>
        <fullName evidence="1">Galactose mutarotase-like enzyme</fullName>
    </submittedName>
</protein>
<dbReference type="Pfam" id="PF01263">
    <property type="entry name" value="Aldose_epim"/>
    <property type="match status" value="1"/>
</dbReference>
<dbReference type="GO" id="GO:0016853">
    <property type="term" value="F:isomerase activity"/>
    <property type="evidence" value="ECO:0007669"/>
    <property type="project" value="InterPro"/>
</dbReference>
<organism evidence="1 2">
    <name type="scientific">Agrobacterium genomosp. 2 str. CFBP 5494</name>
    <dbReference type="NCBI Taxonomy" id="1183436"/>
    <lineage>
        <taxon>Bacteria</taxon>
        <taxon>Pseudomonadati</taxon>
        <taxon>Pseudomonadota</taxon>
        <taxon>Alphaproteobacteria</taxon>
        <taxon>Hyphomicrobiales</taxon>
        <taxon>Rhizobiaceae</taxon>
        <taxon>Rhizobium/Agrobacterium group</taxon>
        <taxon>Agrobacterium</taxon>
        <taxon>Agrobacterium tumefaciens complex</taxon>
    </lineage>
</organism>
<dbReference type="InterPro" id="IPR008183">
    <property type="entry name" value="Aldose_1/G6P_1-epimerase"/>
</dbReference>
<dbReference type="GO" id="GO:0005975">
    <property type="term" value="P:carbohydrate metabolic process"/>
    <property type="evidence" value="ECO:0007669"/>
    <property type="project" value="InterPro"/>
</dbReference>
<gene>
    <name evidence="1" type="ORF">AGR2A_Lc30101</name>
</gene>
<comment type="caution">
    <text evidence="1">The sequence shown here is derived from an EMBL/GenBank/DDBJ whole genome shotgun (WGS) entry which is preliminary data.</text>
</comment>
<keyword evidence="2" id="KW-1185">Reference proteome</keyword>
<name>A0A9W5F251_9HYPH</name>
<dbReference type="Gene3D" id="2.70.98.10">
    <property type="match status" value="1"/>
</dbReference>
<dbReference type="Proteomes" id="UP000191933">
    <property type="component" value="Unassembled WGS sequence"/>
</dbReference>
<dbReference type="CDD" id="cd09021">
    <property type="entry name" value="Aldose_epim_Ec_YphB"/>
    <property type="match status" value="1"/>
</dbReference>
<sequence>MFIGKDGCRNGLTAPMPSPEMVTVACGRLYARLRPAWGGRMTHLWHADYGDILVPTTEQDFEPFNWPRAGAYPLFPYHNRLYRGSFVHTGIRHDLLPHPALAPDAMHGPAHRRPWEISDLSSDRVVLALDYEADGEWPFSFCAEQSFLLQDDSITVELSITNRANVPAPVSLGWHPYLAAGLGCDARTDAKLQYPLDAQNVPTGQPAAPRPKPAIPAAAGYTLHFTDWSSAQVDFDRFSLRLEADAVFGHLAVHRMERYLCLEPVSMAAGALGLPQAQREGQGLMTVGPGERLSGRIRLSIDLQEGRVRL</sequence>
<accession>A0A9W5F251</accession>
<dbReference type="InterPro" id="IPR014718">
    <property type="entry name" value="GH-type_carb-bd"/>
</dbReference>
<evidence type="ECO:0000313" key="1">
    <source>
        <dbReference type="EMBL" id="CUW97312.1"/>
    </source>
</evidence>
<reference evidence="1 2" key="1">
    <citation type="submission" date="2016-01" db="EMBL/GenBank/DDBJ databases">
        <authorList>
            <person name="Regsiter A."/>
            <person name="william w."/>
        </authorList>
    </citation>
    <scope>NUCLEOTIDE SEQUENCE [LARGE SCALE GENOMIC DNA]</scope>
    <source>
        <strain evidence="1 2">CFBP 5494</strain>
    </source>
</reference>